<dbReference type="CDD" id="cd12148">
    <property type="entry name" value="fungal_TF_MHR"/>
    <property type="match status" value="1"/>
</dbReference>
<keyword evidence="3" id="KW-0862">Zinc</keyword>
<evidence type="ECO:0000256" key="8">
    <source>
        <dbReference type="SAM" id="MobiDB-lite"/>
    </source>
</evidence>
<comment type="caution">
    <text evidence="10">The sequence shown here is derived from an EMBL/GenBank/DDBJ whole genome shotgun (WGS) entry which is preliminary data.</text>
</comment>
<feature type="domain" description="Xylanolytic transcriptional activator regulatory" evidence="9">
    <location>
        <begin position="374"/>
        <end position="450"/>
    </location>
</feature>
<feature type="compositionally biased region" description="Polar residues" evidence="8">
    <location>
        <begin position="1381"/>
        <end position="1390"/>
    </location>
</feature>
<keyword evidence="2" id="KW-0479">Metal-binding</keyword>
<dbReference type="InterPro" id="IPR001138">
    <property type="entry name" value="Zn2Cys6_DnaBD"/>
</dbReference>
<feature type="region of interest" description="Disordered" evidence="8">
    <location>
        <begin position="1368"/>
        <end position="1412"/>
    </location>
</feature>
<gene>
    <name evidence="10" type="ORF">KVV02_000320</name>
</gene>
<accession>A0A9P7ZYU7</accession>
<feature type="compositionally biased region" description="Low complexity" evidence="8">
    <location>
        <begin position="982"/>
        <end position="1011"/>
    </location>
</feature>
<feature type="compositionally biased region" description="Polar residues" evidence="8">
    <location>
        <begin position="834"/>
        <end position="855"/>
    </location>
</feature>
<feature type="compositionally biased region" description="Low complexity" evidence="8">
    <location>
        <begin position="1059"/>
        <end position="1072"/>
    </location>
</feature>
<evidence type="ECO:0000259" key="9">
    <source>
        <dbReference type="SMART" id="SM00906"/>
    </source>
</evidence>
<evidence type="ECO:0000256" key="5">
    <source>
        <dbReference type="ARBA" id="ARBA00023125"/>
    </source>
</evidence>
<feature type="region of interest" description="Disordered" evidence="8">
    <location>
        <begin position="1426"/>
        <end position="1737"/>
    </location>
</feature>
<dbReference type="InterPro" id="IPR036864">
    <property type="entry name" value="Zn2-C6_fun-type_DNA-bd_sf"/>
</dbReference>
<feature type="compositionally biased region" description="Low complexity" evidence="8">
    <location>
        <begin position="1477"/>
        <end position="1521"/>
    </location>
</feature>
<feature type="compositionally biased region" description="Polar residues" evidence="8">
    <location>
        <begin position="1522"/>
        <end position="1545"/>
    </location>
</feature>
<dbReference type="InterPro" id="IPR051615">
    <property type="entry name" value="Transcr_Regulatory_Elem"/>
</dbReference>
<dbReference type="CDD" id="cd00067">
    <property type="entry name" value="GAL4"/>
    <property type="match status" value="1"/>
</dbReference>
<feature type="compositionally biased region" description="Low complexity" evidence="8">
    <location>
        <begin position="707"/>
        <end position="724"/>
    </location>
</feature>
<protein>
    <recommendedName>
        <fullName evidence="9">Xylanolytic transcriptional activator regulatory domain-containing protein</fullName>
    </recommendedName>
</protein>
<keyword evidence="7" id="KW-0539">Nucleus</keyword>
<feature type="region of interest" description="Disordered" evidence="8">
    <location>
        <begin position="507"/>
        <end position="591"/>
    </location>
</feature>
<feature type="region of interest" description="Disordered" evidence="8">
    <location>
        <begin position="702"/>
        <end position="724"/>
    </location>
</feature>
<evidence type="ECO:0000256" key="3">
    <source>
        <dbReference type="ARBA" id="ARBA00022833"/>
    </source>
</evidence>
<feature type="compositionally biased region" description="Basic and acidic residues" evidence="8">
    <location>
        <begin position="511"/>
        <end position="521"/>
    </location>
</feature>
<evidence type="ECO:0000256" key="7">
    <source>
        <dbReference type="ARBA" id="ARBA00023242"/>
    </source>
</evidence>
<evidence type="ECO:0000313" key="10">
    <source>
        <dbReference type="EMBL" id="KAG9321448.1"/>
    </source>
</evidence>
<keyword evidence="6" id="KW-0804">Transcription</keyword>
<dbReference type="GO" id="GO:0008270">
    <property type="term" value="F:zinc ion binding"/>
    <property type="evidence" value="ECO:0007669"/>
    <property type="project" value="InterPro"/>
</dbReference>
<reference evidence="10" key="1">
    <citation type="submission" date="2021-07" db="EMBL/GenBank/DDBJ databases">
        <title>Draft genome of Mortierella alpina, strain LL118, isolated from an aspen leaf litter sample.</title>
        <authorList>
            <person name="Yang S."/>
            <person name="Vinatzer B.A."/>
        </authorList>
    </citation>
    <scope>NUCLEOTIDE SEQUENCE</scope>
    <source>
        <strain evidence="10">LL118</strain>
    </source>
</reference>
<feature type="compositionally biased region" description="Basic and acidic residues" evidence="8">
    <location>
        <begin position="1391"/>
        <end position="1412"/>
    </location>
</feature>
<feature type="compositionally biased region" description="Polar residues" evidence="8">
    <location>
        <begin position="1012"/>
        <end position="1034"/>
    </location>
</feature>
<feature type="compositionally biased region" description="Low complexity" evidence="8">
    <location>
        <begin position="856"/>
        <end position="874"/>
    </location>
</feature>
<organism evidence="10 11">
    <name type="scientific">Mortierella alpina</name>
    <name type="common">Oleaginous fungus</name>
    <name type="synonym">Mortierella renispora</name>
    <dbReference type="NCBI Taxonomy" id="64518"/>
    <lineage>
        <taxon>Eukaryota</taxon>
        <taxon>Fungi</taxon>
        <taxon>Fungi incertae sedis</taxon>
        <taxon>Mucoromycota</taxon>
        <taxon>Mortierellomycotina</taxon>
        <taxon>Mortierellomycetes</taxon>
        <taxon>Mortierellales</taxon>
        <taxon>Mortierellaceae</taxon>
        <taxon>Mortierella</taxon>
    </lineage>
</organism>
<evidence type="ECO:0000256" key="6">
    <source>
        <dbReference type="ARBA" id="ARBA00023163"/>
    </source>
</evidence>
<proteinExistence type="predicted"/>
<dbReference type="GO" id="GO:0000981">
    <property type="term" value="F:DNA-binding transcription factor activity, RNA polymerase II-specific"/>
    <property type="evidence" value="ECO:0007669"/>
    <property type="project" value="InterPro"/>
</dbReference>
<feature type="compositionally biased region" description="Low complexity" evidence="8">
    <location>
        <begin position="816"/>
        <end position="826"/>
    </location>
</feature>
<feature type="compositionally biased region" description="Polar residues" evidence="8">
    <location>
        <begin position="1451"/>
        <end position="1462"/>
    </location>
</feature>
<feature type="compositionally biased region" description="Low complexity" evidence="8">
    <location>
        <begin position="1725"/>
        <end position="1737"/>
    </location>
</feature>
<dbReference type="PANTHER" id="PTHR31313:SF81">
    <property type="entry name" value="TY1 ENHANCER ACTIVATOR"/>
    <property type="match status" value="1"/>
</dbReference>
<evidence type="ECO:0000256" key="2">
    <source>
        <dbReference type="ARBA" id="ARBA00022723"/>
    </source>
</evidence>
<dbReference type="InterPro" id="IPR007219">
    <property type="entry name" value="XnlR_reg_dom"/>
</dbReference>
<comment type="subcellular location">
    <subcellularLocation>
        <location evidence="1">Nucleus</location>
    </subcellularLocation>
</comment>
<feature type="compositionally biased region" description="Low complexity" evidence="8">
    <location>
        <begin position="527"/>
        <end position="544"/>
    </location>
</feature>
<feature type="compositionally biased region" description="Basic residues" evidence="8">
    <location>
        <begin position="1699"/>
        <end position="1719"/>
    </location>
</feature>
<dbReference type="GO" id="GO:0006351">
    <property type="term" value="P:DNA-templated transcription"/>
    <property type="evidence" value="ECO:0007669"/>
    <property type="project" value="InterPro"/>
</dbReference>
<feature type="compositionally biased region" description="Low complexity" evidence="8">
    <location>
        <begin position="1603"/>
        <end position="1612"/>
    </location>
</feature>
<name>A0A9P7ZYU7_MORAP</name>
<dbReference type="EMBL" id="JAIFTL010000204">
    <property type="protein sequence ID" value="KAG9321448.1"/>
    <property type="molecule type" value="Genomic_DNA"/>
</dbReference>
<evidence type="ECO:0000313" key="11">
    <source>
        <dbReference type="Proteomes" id="UP000717515"/>
    </source>
</evidence>
<feature type="compositionally biased region" description="Polar residues" evidence="8">
    <location>
        <begin position="1"/>
        <end position="15"/>
    </location>
</feature>
<feature type="region of interest" description="Disordered" evidence="8">
    <location>
        <begin position="1"/>
        <end position="36"/>
    </location>
</feature>
<dbReference type="Pfam" id="PF04082">
    <property type="entry name" value="Fungal_trans"/>
    <property type="match status" value="1"/>
</dbReference>
<keyword evidence="5" id="KW-0238">DNA-binding</keyword>
<feature type="compositionally biased region" description="Low complexity" evidence="8">
    <location>
        <begin position="1546"/>
        <end position="1574"/>
    </location>
</feature>
<dbReference type="SUPFAM" id="SSF57701">
    <property type="entry name" value="Zn2/Cys6 DNA-binding domain"/>
    <property type="match status" value="1"/>
</dbReference>
<dbReference type="PANTHER" id="PTHR31313">
    <property type="entry name" value="TY1 ENHANCER ACTIVATOR"/>
    <property type="match status" value="1"/>
</dbReference>
<sequence>MHLNQPQPIDQSARNSGDLGATERLQHNPSNPNDGLMLDHIQLPNANLNVDTGTATVNPYWPQYQPSSHPPALPLNYYVSPTQPATEPILPTPAALPDPPPVAQPSTSKTPMLNQNQVHARTHPWRIKVYNACLACRKKKIKCDGQPTSQQLSPKSAPSLAMDRDTAMLDLYHILVNSVTIPNMYKYAQSKPPGSSTSTGGPPFLMGMDQLNLTLASPMISNFAVMSADQVDPDQNHSSFQKDPTANSFLDQSIPVGFVITNKSVIQYLVHVYFECFHPHWMIVDKEKFMAQLKDAVSPPDPLLLVAICAAGAKYSDHEGLCAEAGKLSSIGEQFLTHARILLQDRFDMPSMSTLQALLILYWCQVQTGRASLRFMYVGMAIRMAQEMGLNRQLDAKRSRETDDREIQIRKTIWWSCYQADRWTSAALGKPMVISDVDCLVDYPASVNDDDRFHIQAFCHMTDLAKILGKVILNLYSATNASTCSSAMFVHLDQSLSAWFEAMPSALDKSGPGDRDKDKDTAPTAPSAFEAFGASSSGRGAHASQQERGRPTSSSSSKAPTPVLAHKDPFPSETAASSARPAKDPHSGSEPSSTGFYALLFHTVRIMLYRPFLHNSLVTPILPLTMQPPHSRCRDSAVAISEIAEKMVLEQRSYRQLFNSIHVSLCAAATVHRFVIASPKPNSEQPAGSEVMDDHSARDKVVGQGSGLATTASSTPSTLTQAPSSTKSDLYYLALLLRILLNCGRFSIEKSTLRSVIDGYLPEKHLSPQDLAWARDEIHRSFTIVPFAIRIPLQTTGRSNAVVSINLAPSSTSGTQQYPAQHQPQSQRRRFTSLPPQQAQQTSQKDDSGSSNPSGQVQQNQQYQQRLWQHQQDQQRAKQRAQTKRLNTSMADAIPGASHRMASPDGYSQGRSARRSGSFAELPVYSAAITPSNLSSPTFTEQLQYQQHQRELDMLQQHHRQQQTALNQHHQQQALQLEQAQMYNQQQQSSQAFMPQSQSPLYNQQPQQQPNTGAATMQIHTRNRLSGSGIQSPKSPYAKLPEQTATRHKRHSEPLIKEQQTWQADRQQQPQDPQERQEQHQQQDSYMADASTQDMDSPQAFATLSALGDERDETLKTNSAPSGNEQFSSCEHGLMTARVGTQRRRSSGTNITPDHTHYHFAHAAAPTPPSTPATPTTPTTPFLLYAIYLHDSFPCLVPPAIVHLYDYFDFVTTSDDYDNDLDNDNDAIAIVNHDHDFNNDFYSDYNNDYNPGYCETDEYRSYTTSPMAPTIVISHMTGTTDLSGNSGIASLDELLGLDHAGYYSEMPAADDAQQAIVMPPQAAAVPYVGFHAVTRPVPFAAGNPYAYAADGNSHMGQGPYQFDHVPSAAQQRQPLAPMGDQQMSAPQQQRQEQKDKLTQQHQQAKDLQERPKLEQYQRRMDQGYHPFATLLPPLPPVPQTMHRDDFRSFSPAPSNSSTLVNPSSVSNSGVGSGSGSGDNSQQDSCRGGSSGRETSTGGDTSSRGGSAPLDSSSNSGSTSDSAAMTHSLDSSTGGSNESASNTESPNSTEGISNSNESSGSSSENNAGSGSRSSSIDPVTGGASHGGANVETDGVDGGKPDSNTDVASSTTGSGSSGGDSRRRRRGKKSVSPSSGSNDSSASSSGATGDTLPSSAKGSAGSAGSGNSSSGSGTRPGSEFNAGTANAKGLHHPSNLDGSHKNRSNRPGKGKGGEKHRRTKSGGHGVPAAAAPTATTAAS</sequence>
<evidence type="ECO:0000256" key="4">
    <source>
        <dbReference type="ARBA" id="ARBA00023015"/>
    </source>
</evidence>
<feature type="compositionally biased region" description="Low complexity" evidence="8">
    <location>
        <begin position="1628"/>
        <end position="1671"/>
    </location>
</feature>
<keyword evidence="4" id="KW-0805">Transcription regulation</keyword>
<dbReference type="SMART" id="SM00906">
    <property type="entry name" value="Fungal_trans"/>
    <property type="match status" value="1"/>
</dbReference>
<dbReference type="Proteomes" id="UP000717515">
    <property type="component" value="Unassembled WGS sequence"/>
</dbReference>
<dbReference type="GO" id="GO:0005634">
    <property type="term" value="C:nucleus"/>
    <property type="evidence" value="ECO:0007669"/>
    <property type="project" value="UniProtKB-SubCell"/>
</dbReference>
<feature type="region of interest" description="Disordered" evidence="8">
    <location>
        <begin position="810"/>
        <end position="914"/>
    </location>
</feature>
<feature type="region of interest" description="Disordered" evidence="8">
    <location>
        <begin position="982"/>
        <end position="1093"/>
    </location>
</feature>
<dbReference type="GO" id="GO:0003677">
    <property type="term" value="F:DNA binding"/>
    <property type="evidence" value="ECO:0007669"/>
    <property type="project" value="UniProtKB-KW"/>
</dbReference>
<evidence type="ECO:0000256" key="1">
    <source>
        <dbReference type="ARBA" id="ARBA00004123"/>
    </source>
</evidence>